<evidence type="ECO:0000313" key="5">
    <source>
        <dbReference type="EMBL" id="THX31228.1"/>
    </source>
</evidence>
<evidence type="ECO:0000256" key="2">
    <source>
        <dbReference type="ARBA" id="ARBA00023445"/>
    </source>
</evidence>
<comment type="similarity">
    <text evidence="2">Belongs to the NAD(P)-dependent epimerase/dehydratase family. Dihydroflavonol-4-reductase subfamily.</text>
</comment>
<evidence type="ECO:0000259" key="4">
    <source>
        <dbReference type="Pfam" id="PF01370"/>
    </source>
</evidence>
<organism evidence="6 7">
    <name type="scientific">Aureobasidium pullulans</name>
    <name type="common">Black yeast</name>
    <name type="synonym">Pullularia pullulans</name>
    <dbReference type="NCBI Taxonomy" id="5580"/>
    <lineage>
        <taxon>Eukaryota</taxon>
        <taxon>Fungi</taxon>
        <taxon>Dikarya</taxon>
        <taxon>Ascomycota</taxon>
        <taxon>Pezizomycotina</taxon>
        <taxon>Dothideomycetes</taxon>
        <taxon>Dothideomycetidae</taxon>
        <taxon>Dothideales</taxon>
        <taxon>Saccotheciaceae</taxon>
        <taxon>Aureobasidium</taxon>
    </lineage>
</organism>
<feature type="domain" description="NAD-dependent epimerase/dehydratase" evidence="4">
    <location>
        <begin position="117"/>
        <end position="305"/>
    </location>
</feature>
<feature type="chain" id="PRO_5043197789" evidence="3">
    <location>
        <begin position="19"/>
        <end position="374"/>
    </location>
</feature>
<dbReference type="AlphaFoldDB" id="A0A4S9U8B3"/>
<reference evidence="7 8" key="1">
    <citation type="submission" date="2018-10" db="EMBL/GenBank/DDBJ databases">
        <title>Fifty Aureobasidium pullulans genomes reveal a recombining polyextremotolerant generalist.</title>
        <authorList>
            <person name="Gostincar C."/>
            <person name="Turk M."/>
            <person name="Zajc J."/>
            <person name="Gunde-Cimerman N."/>
        </authorList>
    </citation>
    <scope>NUCLEOTIDE SEQUENCE [LARGE SCALE GENOMIC DNA]</scope>
    <source>
        <strain evidence="5 8">EXF-10081</strain>
        <strain evidence="6 7">EXF-3844</strain>
    </source>
</reference>
<keyword evidence="3" id="KW-0732">Signal</keyword>
<comment type="caution">
    <text evidence="6">The sequence shown here is derived from an EMBL/GenBank/DDBJ whole genome shotgun (WGS) entry which is preliminary data.</text>
</comment>
<dbReference type="InterPro" id="IPR001509">
    <property type="entry name" value="Epimerase_deHydtase"/>
</dbReference>
<dbReference type="Gene3D" id="3.40.50.720">
    <property type="entry name" value="NAD(P)-binding Rossmann-like Domain"/>
    <property type="match status" value="1"/>
</dbReference>
<dbReference type="EMBL" id="QZBN01000970">
    <property type="protein sequence ID" value="THZ34399.1"/>
    <property type="molecule type" value="Genomic_DNA"/>
</dbReference>
<dbReference type="EMBL" id="QZAT01000024">
    <property type="protein sequence ID" value="THX31228.1"/>
    <property type="molecule type" value="Genomic_DNA"/>
</dbReference>
<protein>
    <submittedName>
        <fullName evidence="6">NAD(P)-binding protein</fullName>
    </submittedName>
</protein>
<accession>A0A4S9U8B3</accession>
<dbReference type="GO" id="GO:0016616">
    <property type="term" value="F:oxidoreductase activity, acting on the CH-OH group of donors, NAD or NADP as acceptor"/>
    <property type="evidence" value="ECO:0007669"/>
    <property type="project" value="TreeGrafter"/>
</dbReference>
<dbReference type="Proteomes" id="UP000310374">
    <property type="component" value="Unassembled WGS sequence"/>
</dbReference>
<keyword evidence="1" id="KW-0560">Oxidoreductase</keyword>
<dbReference type="InterPro" id="IPR036291">
    <property type="entry name" value="NAD(P)-bd_dom_sf"/>
</dbReference>
<sequence>MKLLLLLTAAIYATHVSAFGDVGPYERAFFYYAYRADAAAAKDGIPTNISPGCGTWSKKGKGHICSFNEFNKYISDPDNEDLKSNWDVTKVDLPDPDTIARTMTDEIRGGALSSTVLDGVRYVFHLASPMPGKGADFRSEYAEPAVRGTETMLSSADRANSVEKVVIMSSVLALMPLGALGAKEGIFNESPKTDLSIDLDMEFPAGPEGSGAMYQASKILAHQATHAFNKTHKPHYTLVTLHPSFVLGRSLVQHSAEEIDGINAFLWQSLQLETPFFPPAWVHVKDVAEAHLKILELDIATGEEFVLSGHPFTWDDVATFVREKYPEVNTKLQGPFDPSITVDSSKAQKTLGFKWRTMEDMLVDVIEQQLSFTN</sequence>
<dbReference type="Pfam" id="PF01370">
    <property type="entry name" value="Epimerase"/>
    <property type="match status" value="1"/>
</dbReference>
<dbReference type="SUPFAM" id="SSF51735">
    <property type="entry name" value="NAD(P)-binding Rossmann-fold domains"/>
    <property type="match status" value="1"/>
</dbReference>
<evidence type="ECO:0000313" key="6">
    <source>
        <dbReference type="EMBL" id="THZ34399.1"/>
    </source>
</evidence>
<dbReference type="PANTHER" id="PTHR10366">
    <property type="entry name" value="NAD DEPENDENT EPIMERASE/DEHYDRATASE"/>
    <property type="match status" value="1"/>
</dbReference>
<evidence type="ECO:0000313" key="8">
    <source>
        <dbReference type="Proteomes" id="UP000310374"/>
    </source>
</evidence>
<name>A0A4S9U8B3_AURPU</name>
<dbReference type="InterPro" id="IPR050425">
    <property type="entry name" value="NAD(P)_dehydrat-like"/>
</dbReference>
<feature type="signal peptide" evidence="3">
    <location>
        <begin position="1"/>
        <end position="18"/>
    </location>
</feature>
<evidence type="ECO:0000313" key="7">
    <source>
        <dbReference type="Proteomes" id="UP000310121"/>
    </source>
</evidence>
<evidence type="ECO:0000256" key="3">
    <source>
        <dbReference type="SAM" id="SignalP"/>
    </source>
</evidence>
<dbReference type="PANTHER" id="PTHR10366:SF812">
    <property type="entry name" value="VPS9 DOMAIN-CONTAINING PROTEIN"/>
    <property type="match status" value="1"/>
</dbReference>
<evidence type="ECO:0000256" key="1">
    <source>
        <dbReference type="ARBA" id="ARBA00023002"/>
    </source>
</evidence>
<gene>
    <name evidence="6" type="ORF">D6C90_07755</name>
    <name evidence="5" type="ORF">D6D12_02966</name>
</gene>
<dbReference type="Proteomes" id="UP000310121">
    <property type="component" value="Unassembled WGS sequence"/>
</dbReference>
<proteinExistence type="inferred from homology"/>